<evidence type="ECO:0000313" key="2">
    <source>
        <dbReference type="Proteomes" id="UP001314205"/>
    </source>
</evidence>
<dbReference type="AlphaFoldDB" id="A0AAV1KBR6"/>
<dbReference type="Proteomes" id="UP001314205">
    <property type="component" value="Unassembled WGS sequence"/>
</dbReference>
<evidence type="ECO:0000313" key="1">
    <source>
        <dbReference type="EMBL" id="CAK1580008.1"/>
    </source>
</evidence>
<reference evidence="1 2" key="1">
    <citation type="submission" date="2023-11" db="EMBL/GenBank/DDBJ databases">
        <authorList>
            <person name="Hedman E."/>
            <person name="Englund M."/>
            <person name="Stromberg M."/>
            <person name="Nyberg Akerstrom W."/>
            <person name="Nylinder S."/>
            <person name="Jareborg N."/>
            <person name="Kallberg Y."/>
            <person name="Kronander E."/>
        </authorList>
    </citation>
    <scope>NUCLEOTIDE SEQUENCE [LARGE SCALE GENOMIC DNA]</scope>
</reference>
<protein>
    <submittedName>
        <fullName evidence="1">Uncharacterized protein</fullName>
    </submittedName>
</protein>
<comment type="caution">
    <text evidence="1">The sequence shown here is derived from an EMBL/GenBank/DDBJ whole genome shotgun (WGS) entry which is preliminary data.</text>
</comment>
<dbReference type="EMBL" id="CAVLGL010000013">
    <property type="protein sequence ID" value="CAK1580008.1"/>
    <property type="molecule type" value="Genomic_DNA"/>
</dbReference>
<gene>
    <name evidence="1" type="ORF">PARMNEM_LOCUS1872</name>
</gene>
<name>A0AAV1KBR6_9NEOP</name>
<sequence>MFRPKTLPTQQREPSEVVTPIIRRSSLSRTRTVATKTNLNASNYRSIFEVNGSGRQQAVLPLPEDVFPSQGLPVCQWLRGHCNHSLYEK</sequence>
<proteinExistence type="predicted"/>
<keyword evidence="2" id="KW-1185">Reference proteome</keyword>
<accession>A0AAV1KBR6</accession>
<organism evidence="1 2">
    <name type="scientific">Parnassius mnemosyne</name>
    <name type="common">clouded apollo</name>
    <dbReference type="NCBI Taxonomy" id="213953"/>
    <lineage>
        <taxon>Eukaryota</taxon>
        <taxon>Metazoa</taxon>
        <taxon>Ecdysozoa</taxon>
        <taxon>Arthropoda</taxon>
        <taxon>Hexapoda</taxon>
        <taxon>Insecta</taxon>
        <taxon>Pterygota</taxon>
        <taxon>Neoptera</taxon>
        <taxon>Endopterygota</taxon>
        <taxon>Lepidoptera</taxon>
        <taxon>Glossata</taxon>
        <taxon>Ditrysia</taxon>
        <taxon>Papilionoidea</taxon>
        <taxon>Papilionidae</taxon>
        <taxon>Parnassiinae</taxon>
        <taxon>Parnassini</taxon>
        <taxon>Parnassius</taxon>
        <taxon>Driopa</taxon>
    </lineage>
</organism>